<dbReference type="Proteomes" id="UP001209878">
    <property type="component" value="Unassembled WGS sequence"/>
</dbReference>
<organism evidence="1 2">
    <name type="scientific">Ridgeia piscesae</name>
    <name type="common">Tubeworm</name>
    <dbReference type="NCBI Taxonomy" id="27915"/>
    <lineage>
        <taxon>Eukaryota</taxon>
        <taxon>Metazoa</taxon>
        <taxon>Spiralia</taxon>
        <taxon>Lophotrochozoa</taxon>
        <taxon>Annelida</taxon>
        <taxon>Polychaeta</taxon>
        <taxon>Sedentaria</taxon>
        <taxon>Canalipalpata</taxon>
        <taxon>Sabellida</taxon>
        <taxon>Siboglinidae</taxon>
        <taxon>Ridgeia</taxon>
    </lineage>
</organism>
<sequence>MLANVENQLDARSSGLYTFWCAIFILVDLTC</sequence>
<protein>
    <submittedName>
        <fullName evidence="1">Uncharacterized protein</fullName>
    </submittedName>
</protein>
<accession>A0AAD9KHF3</accession>
<proteinExistence type="predicted"/>
<name>A0AAD9KHF3_RIDPI</name>
<keyword evidence="2" id="KW-1185">Reference proteome</keyword>
<comment type="caution">
    <text evidence="1">The sequence shown here is derived from an EMBL/GenBank/DDBJ whole genome shotgun (WGS) entry which is preliminary data.</text>
</comment>
<reference evidence="1" key="1">
    <citation type="journal article" date="2023" name="Mol. Biol. Evol.">
        <title>Third-Generation Sequencing Reveals the Adaptive Role of the Epigenome in Three Deep-Sea Polychaetes.</title>
        <authorList>
            <person name="Perez M."/>
            <person name="Aroh O."/>
            <person name="Sun Y."/>
            <person name="Lan Y."/>
            <person name="Juniper S.K."/>
            <person name="Young C.R."/>
            <person name="Angers B."/>
            <person name="Qian P.Y."/>
        </authorList>
    </citation>
    <scope>NUCLEOTIDE SEQUENCE</scope>
    <source>
        <strain evidence="1">R07B-5</strain>
    </source>
</reference>
<evidence type="ECO:0000313" key="1">
    <source>
        <dbReference type="EMBL" id="KAK2171276.1"/>
    </source>
</evidence>
<evidence type="ECO:0000313" key="2">
    <source>
        <dbReference type="Proteomes" id="UP001209878"/>
    </source>
</evidence>
<gene>
    <name evidence="1" type="ORF">NP493_1085g00066</name>
</gene>
<dbReference type="AlphaFoldDB" id="A0AAD9KHF3"/>
<dbReference type="EMBL" id="JAODUO010001084">
    <property type="protein sequence ID" value="KAK2171276.1"/>
    <property type="molecule type" value="Genomic_DNA"/>
</dbReference>